<dbReference type="PANTHER" id="PTHR21240">
    <property type="entry name" value="2-AMINO-3-CARBOXYLMUCONATE-6-SEMIALDEHYDE DECARBOXYLASE"/>
    <property type="match status" value="1"/>
</dbReference>
<evidence type="ECO:0000256" key="1">
    <source>
        <dbReference type="ARBA" id="ARBA00005079"/>
    </source>
</evidence>
<keyword evidence="13" id="KW-0378">Hydrolase</keyword>
<dbReference type="GO" id="GO:0019748">
    <property type="term" value="P:secondary metabolic process"/>
    <property type="evidence" value="ECO:0007669"/>
    <property type="project" value="TreeGrafter"/>
</dbReference>
<keyword evidence="7 11" id="KW-0210">Decarboxylase</keyword>
<protein>
    <recommendedName>
        <fullName evidence="5">2-amino-3-carboxymuconate-6-semialdehyde decarboxylase</fullName>
        <ecNumber evidence="4">4.1.1.45</ecNumber>
    </recommendedName>
    <alternativeName>
        <fullName evidence="10">Picolinate carboxylase</fullName>
    </alternativeName>
</protein>
<dbReference type="Gene3D" id="3.20.20.140">
    <property type="entry name" value="Metal-dependent hydrolases"/>
    <property type="match status" value="2"/>
</dbReference>
<evidence type="ECO:0000313" key="14">
    <source>
        <dbReference type="Proteomes" id="UP001056384"/>
    </source>
</evidence>
<sequence length="284" mass="31872">MPASLPDVQLLENISGERDWPQLRPHESESKKVDMYVGDDYFRTVEANCFDPETRLDEMRAANVSVQVLSTVPVLFCYVKPRKAAIKFAQYLNDDLAQVCRKYPTSFLGLGTLPLQDIDASVQELQRCKHELGLVDIEIGTEVNGLFLDDPIFEPLWRSCEELDMPLFVHPLGYSLPKENIAVSAQGVSASEHLRQSSNIWVDSLVHDPNLLEYLVKKIGSDRIVMGSDYPFPLGEVPEAGKMLASEQSLAPFLSEGKRAAMLATNALQFLGIERDPRWRHLVG</sequence>
<dbReference type="EC" id="4.1.1.45" evidence="4"/>
<evidence type="ECO:0000256" key="9">
    <source>
        <dbReference type="ARBA" id="ARBA00023239"/>
    </source>
</evidence>
<evidence type="ECO:0000256" key="2">
    <source>
        <dbReference type="ARBA" id="ARBA00005871"/>
    </source>
</evidence>
<comment type="similarity">
    <text evidence="2">Belongs to the metallo-dependent hydrolases superfamily. ACMSD family.</text>
</comment>
<gene>
    <name evidence="13" type="ORF">Slin15195_G064740</name>
</gene>
<dbReference type="Proteomes" id="UP001056384">
    <property type="component" value="Chromosome 5"/>
</dbReference>
<evidence type="ECO:0000256" key="4">
    <source>
        <dbReference type="ARBA" id="ARBA00012365"/>
    </source>
</evidence>
<reference evidence="13" key="1">
    <citation type="submission" date="2022-06" db="EMBL/GenBank/DDBJ databases">
        <title>Complete genome sequences of two strains of the flax pathogen Septoria linicola.</title>
        <authorList>
            <person name="Lapalu N."/>
            <person name="Simon A."/>
            <person name="Demenou B."/>
            <person name="Paumier D."/>
            <person name="Guillot M.-P."/>
            <person name="Gout L."/>
            <person name="Valade R."/>
        </authorList>
    </citation>
    <scope>NUCLEOTIDE SEQUENCE</scope>
    <source>
        <strain evidence="13">SE15195</strain>
    </source>
</reference>
<dbReference type="PANTHER" id="PTHR21240:SF27">
    <property type="entry name" value="2-AMINO-3-CARBOXYMUCONATE-6-SEMIALDEHYDE DECARBOXYLASE"/>
    <property type="match status" value="1"/>
</dbReference>
<keyword evidence="8" id="KW-0862">Zinc</keyword>
<evidence type="ECO:0000256" key="6">
    <source>
        <dbReference type="ARBA" id="ARBA00022723"/>
    </source>
</evidence>
<dbReference type="GO" id="GO:0046872">
    <property type="term" value="F:metal ion binding"/>
    <property type="evidence" value="ECO:0007669"/>
    <property type="project" value="UniProtKB-KW"/>
</dbReference>
<evidence type="ECO:0000313" key="13">
    <source>
        <dbReference type="EMBL" id="USW53155.1"/>
    </source>
</evidence>
<dbReference type="GO" id="GO:0001760">
    <property type="term" value="F:aminocarboxymuconate-semialdehyde decarboxylase activity"/>
    <property type="evidence" value="ECO:0007669"/>
    <property type="project" value="UniProtKB-EC"/>
</dbReference>
<keyword evidence="6" id="KW-0479">Metal-binding</keyword>
<dbReference type="SUPFAM" id="SSF51556">
    <property type="entry name" value="Metallo-dependent hydrolases"/>
    <property type="match status" value="1"/>
</dbReference>
<dbReference type="GO" id="GO:0005829">
    <property type="term" value="C:cytosol"/>
    <property type="evidence" value="ECO:0007669"/>
    <property type="project" value="TreeGrafter"/>
</dbReference>
<dbReference type="InterPro" id="IPR032465">
    <property type="entry name" value="ACMSD"/>
</dbReference>
<feature type="domain" description="Amidohydrolase-related" evidence="12">
    <location>
        <begin position="45"/>
        <end position="273"/>
    </location>
</feature>
<dbReference type="AlphaFoldDB" id="A0A9Q9AV81"/>
<proteinExistence type="inferred from homology"/>
<accession>A0A9Q9AV81</accession>
<name>A0A9Q9AV81_9PEZI</name>
<dbReference type="Pfam" id="PF04909">
    <property type="entry name" value="Amidohydro_2"/>
    <property type="match status" value="1"/>
</dbReference>
<dbReference type="EMBL" id="CP099422">
    <property type="protein sequence ID" value="USW53155.1"/>
    <property type="molecule type" value="Genomic_DNA"/>
</dbReference>
<evidence type="ECO:0000256" key="3">
    <source>
        <dbReference type="ARBA" id="ARBA00011245"/>
    </source>
</evidence>
<comment type="subunit">
    <text evidence="3">Monomer.</text>
</comment>
<dbReference type="OrthoDB" id="2832284at2759"/>
<evidence type="ECO:0000256" key="7">
    <source>
        <dbReference type="ARBA" id="ARBA00022793"/>
    </source>
</evidence>
<dbReference type="InterPro" id="IPR006680">
    <property type="entry name" value="Amidohydro-rel"/>
</dbReference>
<keyword evidence="9 11" id="KW-0456">Lyase</keyword>
<dbReference type="GO" id="GO:0016787">
    <property type="term" value="F:hydrolase activity"/>
    <property type="evidence" value="ECO:0007669"/>
    <property type="project" value="UniProtKB-KW"/>
</dbReference>
<evidence type="ECO:0000256" key="10">
    <source>
        <dbReference type="ARBA" id="ARBA00031120"/>
    </source>
</evidence>
<evidence type="ECO:0000259" key="12">
    <source>
        <dbReference type="Pfam" id="PF04909"/>
    </source>
</evidence>
<keyword evidence="14" id="KW-1185">Reference proteome</keyword>
<comment type="pathway">
    <text evidence="1">Secondary metabolite metabolism; quinolate metabolism.</text>
</comment>
<dbReference type="InterPro" id="IPR032466">
    <property type="entry name" value="Metal_Hydrolase"/>
</dbReference>
<evidence type="ECO:0000256" key="5">
    <source>
        <dbReference type="ARBA" id="ARBA00021214"/>
    </source>
</evidence>
<evidence type="ECO:0000256" key="8">
    <source>
        <dbReference type="ARBA" id="ARBA00022833"/>
    </source>
</evidence>
<evidence type="ECO:0000256" key="11">
    <source>
        <dbReference type="RuleBase" id="RU366045"/>
    </source>
</evidence>
<organism evidence="13 14">
    <name type="scientific">Septoria linicola</name>
    <dbReference type="NCBI Taxonomy" id="215465"/>
    <lineage>
        <taxon>Eukaryota</taxon>
        <taxon>Fungi</taxon>
        <taxon>Dikarya</taxon>
        <taxon>Ascomycota</taxon>
        <taxon>Pezizomycotina</taxon>
        <taxon>Dothideomycetes</taxon>
        <taxon>Dothideomycetidae</taxon>
        <taxon>Mycosphaerellales</taxon>
        <taxon>Mycosphaerellaceae</taxon>
        <taxon>Septoria</taxon>
    </lineage>
</organism>